<dbReference type="AlphaFoldDB" id="A0A8S3Y4A8"/>
<proteinExistence type="predicted"/>
<sequence length="180" mass="20003">MSSARATRVPLSRRAAALRRVHAQGTCAVHAPRACRYHAAPPPYAVFTLMVREQCTRHTRADITPRRRPTPCSRSRYVCSARATRVPLSRRAAALRRVHAQGTCAVHAPHACRYHSAPPPHAVFTLKVRAQCTRHARAATTPRRRPTPCSRSWYVSSARATRVLISRRAAALRRVAAHGT</sequence>
<organism evidence="1 2">
    <name type="scientific">Parnassius apollo</name>
    <name type="common">Apollo butterfly</name>
    <name type="synonym">Papilio apollo</name>
    <dbReference type="NCBI Taxonomy" id="110799"/>
    <lineage>
        <taxon>Eukaryota</taxon>
        <taxon>Metazoa</taxon>
        <taxon>Ecdysozoa</taxon>
        <taxon>Arthropoda</taxon>
        <taxon>Hexapoda</taxon>
        <taxon>Insecta</taxon>
        <taxon>Pterygota</taxon>
        <taxon>Neoptera</taxon>
        <taxon>Endopterygota</taxon>
        <taxon>Lepidoptera</taxon>
        <taxon>Glossata</taxon>
        <taxon>Ditrysia</taxon>
        <taxon>Papilionoidea</taxon>
        <taxon>Papilionidae</taxon>
        <taxon>Parnassiinae</taxon>
        <taxon>Parnassini</taxon>
        <taxon>Parnassius</taxon>
        <taxon>Parnassius</taxon>
    </lineage>
</organism>
<evidence type="ECO:0000313" key="2">
    <source>
        <dbReference type="Proteomes" id="UP000691718"/>
    </source>
</evidence>
<reference evidence="1" key="1">
    <citation type="submission" date="2021-04" db="EMBL/GenBank/DDBJ databases">
        <authorList>
            <person name="Tunstrom K."/>
        </authorList>
    </citation>
    <scope>NUCLEOTIDE SEQUENCE</scope>
</reference>
<evidence type="ECO:0000313" key="1">
    <source>
        <dbReference type="EMBL" id="CAG5053072.1"/>
    </source>
</evidence>
<name>A0A8S3Y4A8_PARAO</name>
<gene>
    <name evidence="1" type="ORF">PAPOLLO_LOCUS25540</name>
</gene>
<accession>A0A8S3Y4A8</accession>
<protein>
    <submittedName>
        <fullName evidence="1">(apollo) hypothetical protein</fullName>
    </submittedName>
</protein>
<dbReference type="EMBL" id="CAJQZP010001539">
    <property type="protein sequence ID" value="CAG5053072.1"/>
    <property type="molecule type" value="Genomic_DNA"/>
</dbReference>
<dbReference type="Proteomes" id="UP000691718">
    <property type="component" value="Unassembled WGS sequence"/>
</dbReference>
<keyword evidence="2" id="KW-1185">Reference proteome</keyword>
<comment type="caution">
    <text evidence="1">The sequence shown here is derived from an EMBL/GenBank/DDBJ whole genome shotgun (WGS) entry which is preliminary data.</text>
</comment>